<accession>A0AAV5D968</accession>
<feature type="compositionally biased region" description="Acidic residues" evidence="1">
    <location>
        <begin position="69"/>
        <end position="81"/>
    </location>
</feature>
<reference evidence="2" key="2">
    <citation type="submission" date="2021-12" db="EMBL/GenBank/DDBJ databases">
        <title>Resequencing data analysis of finger millet.</title>
        <authorList>
            <person name="Hatakeyama M."/>
            <person name="Aluri S."/>
            <person name="Balachadran M.T."/>
            <person name="Sivarajan S.R."/>
            <person name="Poveda L."/>
            <person name="Shimizu-Inatsugi R."/>
            <person name="Schlapbach R."/>
            <person name="Sreeman S.M."/>
            <person name="Shimizu K.K."/>
        </authorList>
    </citation>
    <scope>NUCLEOTIDE SEQUENCE</scope>
</reference>
<dbReference type="EMBL" id="BQKI01000013">
    <property type="protein sequence ID" value="GJN06844.1"/>
    <property type="molecule type" value="Genomic_DNA"/>
</dbReference>
<sequence length="415" mass="45286">MEPDAELDASQEGSGGLGPLIAFTNIEGPDAEVHEDDGSPSNYLNLNQEDEENMESEDDDDAEGRNQDNDDAEGQNLDYDDTQTSFQVRCGCGPNKQPSGRYVITEISDVGDPLQPNAAASAWRTTCGTLIPSPPKRRRREKVEGRKDRAAPKDGRSACRSSGSDAPRSDPLATRRDPTLHGWICQPPGYTSCGEGEDGRRGCGQGRGRRRCGRGGGEATGMEWEDGRASVRKESVVVEEGGGVVGEVGCGGWWERWEAAWWERTAAAGWESQERREAVRRGRRWGQLGLFPSFYSGRSRSAPRQPSPGPSCHPATSLLCPSPSCFISNPSPLRRSGHSSIAHFRSLLTHFPRFSLTLLMLRLVTHMHHRVPPTPTAVTYDALICALCRCADLRRALRYLGLMVALVGALSLSTP</sequence>
<protein>
    <submittedName>
        <fullName evidence="2">Uncharacterized protein</fullName>
    </submittedName>
</protein>
<feature type="compositionally biased region" description="Basic and acidic residues" evidence="1">
    <location>
        <begin position="141"/>
        <end position="157"/>
    </location>
</feature>
<feature type="compositionally biased region" description="Acidic residues" evidence="1">
    <location>
        <begin position="48"/>
        <end position="62"/>
    </location>
</feature>
<feature type="region of interest" description="Disordered" evidence="1">
    <location>
        <begin position="1"/>
        <end position="220"/>
    </location>
</feature>
<gene>
    <name evidence="2" type="primary">ga24613</name>
    <name evidence="2" type="ORF">PR202_ga24613</name>
</gene>
<evidence type="ECO:0000313" key="2">
    <source>
        <dbReference type="EMBL" id="GJN06844.1"/>
    </source>
</evidence>
<proteinExistence type="predicted"/>
<comment type="caution">
    <text evidence="2">The sequence shown here is derived from an EMBL/GenBank/DDBJ whole genome shotgun (WGS) entry which is preliminary data.</text>
</comment>
<reference evidence="2" key="1">
    <citation type="journal article" date="2018" name="DNA Res.">
        <title>Multiple hybrid de novo genome assembly of finger millet, an orphan allotetraploid crop.</title>
        <authorList>
            <person name="Hatakeyama M."/>
            <person name="Aluri S."/>
            <person name="Balachadran M.T."/>
            <person name="Sivarajan S.R."/>
            <person name="Patrignani A."/>
            <person name="Gruter S."/>
            <person name="Poveda L."/>
            <person name="Shimizu-Inatsugi R."/>
            <person name="Baeten J."/>
            <person name="Francoijs K.J."/>
            <person name="Nataraja K.N."/>
            <person name="Reddy Y.A.N."/>
            <person name="Phadnis S."/>
            <person name="Ravikumar R.L."/>
            <person name="Schlapbach R."/>
            <person name="Sreeman S.M."/>
            <person name="Shimizu K.K."/>
        </authorList>
    </citation>
    <scope>NUCLEOTIDE SEQUENCE</scope>
</reference>
<dbReference type="Proteomes" id="UP001054889">
    <property type="component" value="Unassembled WGS sequence"/>
</dbReference>
<keyword evidence="3" id="KW-1185">Reference proteome</keyword>
<evidence type="ECO:0000256" key="1">
    <source>
        <dbReference type="SAM" id="MobiDB-lite"/>
    </source>
</evidence>
<organism evidence="2 3">
    <name type="scientific">Eleusine coracana subsp. coracana</name>
    <dbReference type="NCBI Taxonomy" id="191504"/>
    <lineage>
        <taxon>Eukaryota</taxon>
        <taxon>Viridiplantae</taxon>
        <taxon>Streptophyta</taxon>
        <taxon>Embryophyta</taxon>
        <taxon>Tracheophyta</taxon>
        <taxon>Spermatophyta</taxon>
        <taxon>Magnoliopsida</taxon>
        <taxon>Liliopsida</taxon>
        <taxon>Poales</taxon>
        <taxon>Poaceae</taxon>
        <taxon>PACMAD clade</taxon>
        <taxon>Chloridoideae</taxon>
        <taxon>Cynodonteae</taxon>
        <taxon>Eleusininae</taxon>
        <taxon>Eleusine</taxon>
    </lineage>
</organism>
<dbReference type="AlphaFoldDB" id="A0AAV5D968"/>
<name>A0AAV5D968_ELECO</name>
<evidence type="ECO:0000313" key="3">
    <source>
        <dbReference type="Proteomes" id="UP001054889"/>
    </source>
</evidence>